<protein>
    <recommendedName>
        <fullName evidence="5">Probable periplasmic serine endoprotease DegP-like</fullName>
        <ecNumber evidence="4">3.4.21.107</ecNumber>
    </recommendedName>
    <alternativeName>
        <fullName evidence="13">Protease Do</fullName>
    </alternativeName>
</protein>
<dbReference type="FunFam" id="2.40.10.120:FF:000007">
    <property type="entry name" value="Periplasmic serine endoprotease DegP-like"/>
    <property type="match status" value="1"/>
</dbReference>
<keyword evidence="7" id="KW-0732">Signal</keyword>
<feature type="binding site" evidence="15">
    <location>
        <begin position="188"/>
        <end position="190"/>
    </location>
    <ligand>
        <name>substrate</name>
    </ligand>
</feature>
<dbReference type="PRINTS" id="PR00834">
    <property type="entry name" value="PROTEASES2C"/>
</dbReference>
<keyword evidence="6" id="KW-0645">Protease</keyword>
<feature type="binding site" evidence="15">
    <location>
        <position position="117"/>
    </location>
    <ligand>
        <name>substrate</name>
    </ligand>
</feature>
<dbReference type="PANTHER" id="PTHR22939:SF130">
    <property type="entry name" value="PERIPLASMIC SERINE ENDOPROTEASE DEGP-LIKE-RELATED"/>
    <property type="match status" value="1"/>
</dbReference>
<evidence type="ECO:0000313" key="17">
    <source>
        <dbReference type="EMBL" id="EAU55359.1"/>
    </source>
</evidence>
<dbReference type="Pfam" id="PF13365">
    <property type="entry name" value="Trypsin_2"/>
    <property type="match status" value="1"/>
</dbReference>
<evidence type="ECO:0000256" key="5">
    <source>
        <dbReference type="ARBA" id="ARBA00013958"/>
    </source>
</evidence>
<evidence type="ECO:0000256" key="9">
    <source>
        <dbReference type="ARBA" id="ARBA00022764"/>
    </source>
</evidence>
<evidence type="ECO:0000256" key="4">
    <source>
        <dbReference type="ARBA" id="ARBA00013035"/>
    </source>
</evidence>
<evidence type="ECO:0000256" key="6">
    <source>
        <dbReference type="ARBA" id="ARBA00022670"/>
    </source>
</evidence>
<evidence type="ECO:0000259" key="16">
    <source>
        <dbReference type="PROSITE" id="PS50106"/>
    </source>
</evidence>
<dbReference type="FunFam" id="2.40.10.10:FF:000001">
    <property type="entry name" value="Periplasmic serine protease DegS"/>
    <property type="match status" value="1"/>
</dbReference>
<dbReference type="HOGENOM" id="CLU_020120_1_0_0"/>
<dbReference type="EC" id="3.4.21.107" evidence="4"/>
<dbReference type="Proteomes" id="UP000005297">
    <property type="component" value="Unassembled WGS sequence"/>
</dbReference>
<comment type="catalytic activity">
    <reaction evidence="1">
        <text>Acts on substrates that are at least partially unfolded. The cleavage site P1 residue is normally between a pair of hydrophobic residues, such as Val-|-Val.</text>
        <dbReference type="EC" id="3.4.21.107"/>
    </reaction>
</comment>
<feature type="binding site" evidence="15">
    <location>
        <position position="87"/>
    </location>
    <ligand>
        <name>substrate</name>
    </ligand>
</feature>
<evidence type="ECO:0000256" key="11">
    <source>
        <dbReference type="ARBA" id="ARBA00022825"/>
    </source>
</evidence>
<evidence type="ECO:0000256" key="8">
    <source>
        <dbReference type="ARBA" id="ARBA00022737"/>
    </source>
</evidence>
<evidence type="ECO:0000256" key="13">
    <source>
        <dbReference type="ARBA" id="ARBA00032850"/>
    </source>
</evidence>
<proteinExistence type="inferred from homology"/>
<comment type="subcellular location">
    <subcellularLocation>
        <location evidence="2">Periplasm</location>
    </subcellularLocation>
</comment>
<dbReference type="STRING" id="314344.AL013_07040"/>
<dbReference type="SUPFAM" id="SSF50156">
    <property type="entry name" value="PDZ domain-like"/>
    <property type="match status" value="2"/>
</dbReference>
<dbReference type="InterPro" id="IPR001478">
    <property type="entry name" value="PDZ"/>
</dbReference>
<accession>Q0F132</accession>
<sequence>MWALPAHAMPDSFADLAAAQADSVVNISTTKRVKSVQGLPPGFGFPKGSPFDDFFHDFLRNMPEREQHALGTGFIISSDGYIVTNNHVVDSADEVLVKMRDGSEHKAKVIGTDSKLDVALLKIKASHLKAVKLGDSEALRVGDWVVAIGNPFGLEQTVTAGIVSAKGRVIGSGPYDDFIQTDAAINPGNSGGPLFNVRGEVIGINTAIYSRSGGNNGIGFAIPVNLAKSAIDELRRTGHITRARLGVHITDVDEETAKALGLKNREGALVPQVEAGSAAEKAGIRAGDVIISIDGIQVKKAHELPIRVARHTPGDKVKIGIIRDGKERIITVTVDTMPDDKVASRHTPGQTDKVRLGIVVQELTRDIARQLHTRVHHGVAVERVQPGMPAARAGIMRGDVIYRINGEDVKSMKAFTSTISAFKPGSVLRVMLDRGGDQVFALIQLPKQRNKN</sequence>
<dbReference type="PROSITE" id="PS50106">
    <property type="entry name" value="PDZ"/>
    <property type="match status" value="2"/>
</dbReference>
<dbReference type="SMART" id="SM00228">
    <property type="entry name" value="PDZ"/>
    <property type="match status" value="2"/>
</dbReference>
<dbReference type="eggNOG" id="COG0265">
    <property type="taxonomic scope" value="Bacteria"/>
</dbReference>
<evidence type="ECO:0000313" key="18">
    <source>
        <dbReference type="Proteomes" id="UP000005297"/>
    </source>
</evidence>
<dbReference type="GO" id="GO:0042597">
    <property type="term" value="C:periplasmic space"/>
    <property type="evidence" value="ECO:0007669"/>
    <property type="project" value="UniProtKB-SubCell"/>
</dbReference>
<feature type="domain" description="PDZ" evidence="16">
    <location>
        <begin position="345"/>
        <end position="412"/>
    </location>
</feature>
<evidence type="ECO:0000256" key="2">
    <source>
        <dbReference type="ARBA" id="ARBA00004418"/>
    </source>
</evidence>
<name>Q0F132_9PROT</name>
<feature type="active site" description="Charge relay system" evidence="14">
    <location>
        <position position="117"/>
    </location>
</feature>
<dbReference type="InterPro" id="IPR009003">
    <property type="entry name" value="Peptidase_S1_PA"/>
</dbReference>
<feature type="active site" description="Charge relay system" evidence="14">
    <location>
        <position position="190"/>
    </location>
</feature>
<evidence type="ECO:0000256" key="10">
    <source>
        <dbReference type="ARBA" id="ARBA00022801"/>
    </source>
</evidence>
<organism evidence="17 18">
    <name type="scientific">Mariprofundus ferrooxydans PV-1</name>
    <dbReference type="NCBI Taxonomy" id="314345"/>
    <lineage>
        <taxon>Bacteria</taxon>
        <taxon>Pseudomonadati</taxon>
        <taxon>Pseudomonadota</taxon>
        <taxon>Candidatius Mariprofundia</taxon>
        <taxon>Mariprofundales</taxon>
        <taxon>Mariprofundaceae</taxon>
        <taxon>Mariprofundus</taxon>
    </lineage>
</organism>
<reference evidence="17 18" key="1">
    <citation type="submission" date="2006-09" db="EMBL/GenBank/DDBJ databases">
        <authorList>
            <person name="Emerson D."/>
            <person name="Ferriera S."/>
            <person name="Johnson J."/>
            <person name="Kravitz S."/>
            <person name="Halpern A."/>
            <person name="Remington K."/>
            <person name="Beeson K."/>
            <person name="Tran B."/>
            <person name="Rogers Y.-H."/>
            <person name="Friedman R."/>
            <person name="Venter J.C."/>
        </authorList>
    </citation>
    <scope>NUCLEOTIDE SEQUENCE [LARGE SCALE GENOMIC DNA]</scope>
    <source>
        <strain evidence="17 18">PV-1</strain>
    </source>
</reference>
<dbReference type="InterPro" id="IPR001940">
    <property type="entry name" value="Peptidase_S1C"/>
</dbReference>
<dbReference type="AlphaFoldDB" id="Q0F132"/>
<comment type="caution">
    <text evidence="17">The sequence shown here is derived from an EMBL/GenBank/DDBJ whole genome shotgun (WGS) entry which is preliminary data.</text>
</comment>
<evidence type="ECO:0000256" key="12">
    <source>
        <dbReference type="ARBA" id="ARBA00023016"/>
    </source>
</evidence>
<dbReference type="PANTHER" id="PTHR22939">
    <property type="entry name" value="SERINE PROTEASE FAMILY S1C HTRA-RELATED"/>
    <property type="match status" value="1"/>
</dbReference>
<feature type="active site" description="Charge relay system" evidence="14">
    <location>
        <position position="87"/>
    </location>
</feature>
<gene>
    <name evidence="17" type="ORF">SPV1_11521</name>
</gene>
<dbReference type="InParanoid" id="Q0F132"/>
<keyword evidence="12" id="KW-0346">Stress response</keyword>
<dbReference type="InterPro" id="IPR036034">
    <property type="entry name" value="PDZ_sf"/>
</dbReference>
<evidence type="ECO:0000256" key="15">
    <source>
        <dbReference type="PIRSR" id="PIRSR611782-2"/>
    </source>
</evidence>
<dbReference type="EMBL" id="AATS01000003">
    <property type="protein sequence ID" value="EAU55359.1"/>
    <property type="molecule type" value="Genomic_DNA"/>
</dbReference>
<keyword evidence="9" id="KW-0574">Periplasm</keyword>
<evidence type="ECO:0000256" key="14">
    <source>
        <dbReference type="PIRSR" id="PIRSR611782-1"/>
    </source>
</evidence>
<evidence type="ECO:0000256" key="3">
    <source>
        <dbReference type="ARBA" id="ARBA00010541"/>
    </source>
</evidence>
<dbReference type="InterPro" id="IPR011782">
    <property type="entry name" value="Pept_S1C_Do"/>
</dbReference>
<dbReference type="RefSeq" id="WP_009849822.1">
    <property type="nucleotide sequence ID" value="NZ_DS022294.1"/>
</dbReference>
<dbReference type="Pfam" id="PF13180">
    <property type="entry name" value="PDZ_2"/>
    <property type="match status" value="2"/>
</dbReference>
<dbReference type="GO" id="GO:0006508">
    <property type="term" value="P:proteolysis"/>
    <property type="evidence" value="ECO:0007669"/>
    <property type="project" value="UniProtKB-KW"/>
</dbReference>
<keyword evidence="18" id="KW-1185">Reference proteome</keyword>
<dbReference type="GO" id="GO:0004252">
    <property type="term" value="F:serine-type endopeptidase activity"/>
    <property type="evidence" value="ECO:0007669"/>
    <property type="project" value="InterPro"/>
</dbReference>
<evidence type="ECO:0000256" key="7">
    <source>
        <dbReference type="ARBA" id="ARBA00022729"/>
    </source>
</evidence>
<keyword evidence="11" id="KW-0720">Serine protease</keyword>
<keyword evidence="10" id="KW-0378">Hydrolase</keyword>
<evidence type="ECO:0000256" key="1">
    <source>
        <dbReference type="ARBA" id="ARBA00001772"/>
    </source>
</evidence>
<feature type="domain" description="PDZ" evidence="16">
    <location>
        <begin position="223"/>
        <end position="325"/>
    </location>
</feature>
<dbReference type="FunCoup" id="Q0F132">
    <property type="interactions" value="556"/>
</dbReference>
<keyword evidence="8" id="KW-0677">Repeat</keyword>
<comment type="similarity">
    <text evidence="3">Belongs to the peptidase S1C family.</text>
</comment>
<dbReference type="NCBIfam" id="TIGR02037">
    <property type="entry name" value="degP_htrA_DO"/>
    <property type="match status" value="1"/>
</dbReference>
<dbReference type="CDD" id="cd10839">
    <property type="entry name" value="cpPDZ1_DegP-like"/>
    <property type="match status" value="1"/>
</dbReference>
<dbReference type="SUPFAM" id="SSF50494">
    <property type="entry name" value="Trypsin-like serine proteases"/>
    <property type="match status" value="1"/>
</dbReference>
<dbReference type="Gene3D" id="2.30.42.10">
    <property type="match status" value="2"/>
</dbReference>
<dbReference type="Gene3D" id="2.40.10.120">
    <property type="match status" value="1"/>
</dbReference>